<protein>
    <submittedName>
        <fullName evidence="2">RCG63300</fullName>
    </submittedName>
</protein>
<gene>
    <name evidence="2" type="ORF">rCG_63300</name>
</gene>
<proteinExistence type="predicted"/>
<dbReference type="Proteomes" id="UP000234681">
    <property type="component" value="Chromosome 3"/>
</dbReference>
<accession>A6JXR0</accession>
<keyword evidence="1" id="KW-1133">Transmembrane helix</keyword>
<evidence type="ECO:0000313" key="2">
    <source>
        <dbReference type="EMBL" id="EDL96349.1"/>
    </source>
</evidence>
<feature type="transmembrane region" description="Helical" evidence="1">
    <location>
        <begin position="25"/>
        <end position="44"/>
    </location>
</feature>
<dbReference type="AlphaFoldDB" id="A6JXR0"/>
<evidence type="ECO:0000313" key="3">
    <source>
        <dbReference type="Proteomes" id="UP000234681"/>
    </source>
</evidence>
<reference evidence="2 3" key="1">
    <citation type="submission" date="2005-09" db="EMBL/GenBank/DDBJ databases">
        <authorList>
            <person name="Mural R.J."/>
            <person name="Li P.W."/>
            <person name="Adams M.D."/>
            <person name="Amanatides P.G."/>
            <person name="Baden-Tillson H."/>
            <person name="Barnstead M."/>
            <person name="Chin S.H."/>
            <person name="Dew I."/>
            <person name="Evans C.A."/>
            <person name="Ferriera S."/>
            <person name="Flanigan M."/>
            <person name="Fosler C."/>
            <person name="Glodek A."/>
            <person name="Gu Z."/>
            <person name="Holt R.A."/>
            <person name="Jennings D."/>
            <person name="Kraft C.L."/>
            <person name="Lu F."/>
            <person name="Nguyen T."/>
            <person name="Nusskern D.R."/>
            <person name="Pfannkoch C.M."/>
            <person name="Sitter C."/>
            <person name="Sutton G.G."/>
            <person name="Venter J.C."/>
            <person name="Wang Z."/>
            <person name="Woodage T."/>
            <person name="Zheng X.H."/>
            <person name="Zhong F."/>
        </authorList>
    </citation>
    <scope>NUCLEOTIDE SEQUENCE [LARGE SCALE GENOMIC DNA]</scope>
    <source>
        <strain>BN</strain>
        <strain evidence="3">Sprague-Dawley</strain>
    </source>
</reference>
<keyword evidence="1" id="KW-0812">Transmembrane</keyword>
<evidence type="ECO:0000256" key="1">
    <source>
        <dbReference type="SAM" id="Phobius"/>
    </source>
</evidence>
<organism evidence="2 3">
    <name type="scientific">Rattus norvegicus</name>
    <name type="common">Rat</name>
    <dbReference type="NCBI Taxonomy" id="10116"/>
    <lineage>
        <taxon>Eukaryota</taxon>
        <taxon>Metazoa</taxon>
        <taxon>Chordata</taxon>
        <taxon>Craniata</taxon>
        <taxon>Vertebrata</taxon>
        <taxon>Euteleostomi</taxon>
        <taxon>Mammalia</taxon>
        <taxon>Eutheria</taxon>
        <taxon>Euarchontoglires</taxon>
        <taxon>Glires</taxon>
        <taxon>Rodentia</taxon>
        <taxon>Myomorpha</taxon>
        <taxon>Muroidea</taxon>
        <taxon>Muridae</taxon>
        <taxon>Murinae</taxon>
        <taxon>Rattus</taxon>
    </lineage>
</organism>
<name>A6JXR0_RAT</name>
<dbReference type="EMBL" id="CH474005">
    <property type="protein sequence ID" value="EDL96349.1"/>
    <property type="molecule type" value="Genomic_DNA"/>
</dbReference>
<sequence length="84" mass="9591">MNGWQECPPFNVLSLLLFPHALKKLFGFYFILFIFFCVDIGSYYVTHGGFELSCVSIPSAGLQVCLCTLGYYRRFSFDAIPFVN</sequence>
<keyword evidence="1" id="KW-0472">Membrane</keyword>